<dbReference type="PANTHER" id="PTHR13696">
    <property type="entry name" value="P-LOOP CONTAINING NUCLEOSIDE TRIPHOSPHATE HYDROLASE"/>
    <property type="match status" value="1"/>
</dbReference>
<sequence>MKTGWLRLVLKMNAKMHSKSDPVVILISSGKGGSGKTTLARNLLASATADGFQAVGLDLDEQMSLRAWSDIRDTTIADMKSDGEETNLKEIPVEVANYIDGVAALQEIKDVEGIDVIVVDTPSGFQTGDAASVLPGLTSRSNFILVPCRQSATDTRAVKAWYADALHESDKASIVLMGVRRQSRSCDMANNMLAECGDVCPIIIRDLEVYRSTDQYGLGVTESNLAREKDPDFVSLWLWLRRKVGLNGNKTPAILSKKVA</sequence>
<proteinExistence type="predicted"/>
<evidence type="ECO:0000313" key="3">
    <source>
        <dbReference type="Proteomes" id="UP000287300"/>
    </source>
</evidence>
<dbReference type="InterPro" id="IPR002586">
    <property type="entry name" value="CobQ/CobB/MinD/ParA_Nub-bd_dom"/>
</dbReference>
<feature type="domain" description="CobQ/CobB/MinD/ParA nucleotide binding" evidence="1">
    <location>
        <begin position="25"/>
        <end position="154"/>
    </location>
</feature>
<dbReference type="EMBL" id="BDES01000079">
    <property type="protein sequence ID" value="GCD54244.1"/>
    <property type="molecule type" value="Genomic_DNA"/>
</dbReference>
<dbReference type="Proteomes" id="UP000287300">
    <property type="component" value="Unassembled WGS sequence"/>
</dbReference>
<dbReference type="AlphaFoldDB" id="A0A401WY63"/>
<name>A0A401WY63_ACEPA</name>
<dbReference type="RefSeq" id="WP_124296542.1">
    <property type="nucleotide sequence ID" value="NZ_BDES01000079.1"/>
</dbReference>
<evidence type="ECO:0000259" key="1">
    <source>
        <dbReference type="Pfam" id="PF01656"/>
    </source>
</evidence>
<protein>
    <submittedName>
        <fullName evidence="2">Plasmid partitioning family protein ParA</fullName>
    </submittedName>
</protein>
<accession>A0A401WY63</accession>
<dbReference type="InterPro" id="IPR027417">
    <property type="entry name" value="P-loop_NTPase"/>
</dbReference>
<dbReference type="Pfam" id="PF01656">
    <property type="entry name" value="CbiA"/>
    <property type="match status" value="1"/>
</dbReference>
<reference evidence="2 3" key="1">
    <citation type="submission" date="2016-06" db="EMBL/GenBank/DDBJ databases">
        <title>Acetobacter pasteurianus NBRC 3188 whole genome sequencing project.</title>
        <authorList>
            <person name="Matsutani M."/>
            <person name="Shiwa Y."/>
            <person name="Okamoto-Kainuma A."/>
            <person name="Ishikawa M."/>
            <person name="Koizumi Y."/>
            <person name="Yoshikawa H."/>
            <person name="Yakushi T."/>
            <person name="Matsushita K."/>
        </authorList>
    </citation>
    <scope>NUCLEOTIDE SEQUENCE [LARGE SCALE GENOMIC DNA]</scope>
    <source>
        <strain evidence="2 3">NBRC 3188</strain>
    </source>
</reference>
<comment type="caution">
    <text evidence="2">The sequence shown here is derived from an EMBL/GenBank/DDBJ whole genome shotgun (WGS) entry which is preliminary data.</text>
</comment>
<dbReference type="PANTHER" id="PTHR13696:SF96">
    <property type="entry name" value="COBQ_COBB_MIND_PARA NUCLEOTIDE BINDING DOMAIN-CONTAINING PROTEIN"/>
    <property type="match status" value="1"/>
</dbReference>
<gene>
    <name evidence="2" type="primary">parA</name>
    <name evidence="2" type="ORF">NBRC3188_2941</name>
</gene>
<dbReference type="Gene3D" id="3.40.50.300">
    <property type="entry name" value="P-loop containing nucleotide triphosphate hydrolases"/>
    <property type="match status" value="1"/>
</dbReference>
<dbReference type="CDD" id="cd02042">
    <property type="entry name" value="ParAB_family"/>
    <property type="match status" value="1"/>
</dbReference>
<dbReference type="SUPFAM" id="SSF52540">
    <property type="entry name" value="P-loop containing nucleoside triphosphate hydrolases"/>
    <property type="match status" value="1"/>
</dbReference>
<evidence type="ECO:0000313" key="2">
    <source>
        <dbReference type="EMBL" id="GCD54244.1"/>
    </source>
</evidence>
<dbReference type="InterPro" id="IPR050678">
    <property type="entry name" value="DNA_Partitioning_ATPase"/>
</dbReference>
<organism evidence="2 3">
    <name type="scientific">Acetobacter pasteurianus NBRC 3188</name>
    <dbReference type="NCBI Taxonomy" id="1226663"/>
    <lineage>
        <taxon>Bacteria</taxon>
        <taxon>Pseudomonadati</taxon>
        <taxon>Pseudomonadota</taxon>
        <taxon>Alphaproteobacteria</taxon>
        <taxon>Acetobacterales</taxon>
        <taxon>Acetobacteraceae</taxon>
        <taxon>Acetobacter</taxon>
    </lineage>
</organism>